<reference evidence="3 6" key="3">
    <citation type="submission" date="2019-08" db="EMBL/GenBank/DDBJ databases">
        <title>Emerging of two pre-pandemic pathogenic O4:KUT lineages of Vibrio parahaemolyticus in coastal eastern China.</title>
        <authorList>
            <person name="Yu H."/>
        </authorList>
    </citation>
    <scope>NUCLEOTIDE SEQUENCE [LARGE SCALE GENOMIC DNA]</scope>
    <source>
        <strain evidence="3 6">HZ17-383</strain>
    </source>
</reference>
<evidence type="ECO:0000313" key="4">
    <source>
        <dbReference type="Proteomes" id="UP000037697"/>
    </source>
</evidence>
<gene>
    <name evidence="1" type="ORF">ACX05_17550</name>
    <name evidence="2" type="ORF">AKG60_05530</name>
    <name evidence="3" type="ORF">FVP01_10295</name>
</gene>
<reference evidence="1 4" key="1">
    <citation type="submission" date="2015-07" db="EMBL/GenBank/DDBJ databases">
        <title>Foodborne Vibrio parahaemolyticus Isolates.</title>
        <authorList>
            <person name="Ronholm J."/>
            <person name="Petronella N."/>
            <person name="Kenwell R."/>
            <person name="Banerjee S."/>
        </authorList>
    </citation>
    <scope>NUCLEOTIDE SEQUENCE [LARGE SCALE GENOMIC DNA]</scope>
    <source>
        <strain evidence="1 4">HS-06-05</strain>
    </source>
</reference>
<name>A0A659AS90_VIBPH</name>
<dbReference type="EMBL" id="LHQV01000006">
    <property type="protein sequence ID" value="OQK02698.1"/>
    <property type="molecule type" value="Genomic_DNA"/>
</dbReference>
<evidence type="ECO:0000313" key="2">
    <source>
        <dbReference type="EMBL" id="OQK02698.1"/>
    </source>
</evidence>
<dbReference type="Proteomes" id="UP000321504">
    <property type="component" value="Unassembled WGS sequence"/>
</dbReference>
<dbReference type="AlphaFoldDB" id="A0A659AS90"/>
<keyword evidence="5" id="KW-1185">Reference proteome</keyword>
<proteinExistence type="predicted"/>
<dbReference type="RefSeq" id="WP_005495338.1">
    <property type="nucleotide sequence ID" value="NZ_CANUIA010000003.1"/>
</dbReference>
<reference evidence="2 5" key="2">
    <citation type="submission" date="2015-08" db="EMBL/GenBank/DDBJ databases">
        <title>Draft Genome Sequences of Vibrio parahaemolyticus Strains.</title>
        <authorList>
            <person name="Gonzalez-Escalona N."/>
            <person name="DePaola A."/>
        </authorList>
    </citation>
    <scope>NUCLEOTIDE SEQUENCE [LARGE SCALE GENOMIC DNA]</scope>
    <source>
        <strain evidence="2 5">CFSAN001621</strain>
    </source>
</reference>
<protein>
    <submittedName>
        <fullName evidence="3">Uncharacterized protein</fullName>
    </submittedName>
</protein>
<dbReference type="Proteomes" id="UP000037697">
    <property type="component" value="Unassembled WGS sequence"/>
</dbReference>
<sequence length="147" mass="16895">MRVRATLNSDYLLSMEYWERNHFYASSLPELVPTTLGYTFAKYDEVPKQMIQGAEFLEEPQPRSRAISCATDFLEELGFTLDVNAGDFVKTENILERANRTIVTDAYRFVCNHIPQLNYPYNGKRIVAIDGDYDLATQTFKGSLSFQ</sequence>
<organism evidence="3 6">
    <name type="scientific">Vibrio parahaemolyticus</name>
    <dbReference type="NCBI Taxonomy" id="670"/>
    <lineage>
        <taxon>Bacteria</taxon>
        <taxon>Pseudomonadati</taxon>
        <taxon>Pseudomonadota</taxon>
        <taxon>Gammaproteobacteria</taxon>
        <taxon>Vibrionales</taxon>
        <taxon>Vibrionaceae</taxon>
        <taxon>Vibrio</taxon>
    </lineage>
</organism>
<dbReference type="EMBL" id="VRMQ01000002">
    <property type="protein sequence ID" value="TXN16341.1"/>
    <property type="molecule type" value="Genomic_DNA"/>
</dbReference>
<evidence type="ECO:0000313" key="3">
    <source>
        <dbReference type="EMBL" id="TXN16341.1"/>
    </source>
</evidence>
<accession>A0A659AS90</accession>
<dbReference type="EMBL" id="LIRS01000091">
    <property type="protein sequence ID" value="KOY28680.1"/>
    <property type="molecule type" value="Genomic_DNA"/>
</dbReference>
<comment type="caution">
    <text evidence="3">The sequence shown here is derived from an EMBL/GenBank/DDBJ whole genome shotgun (WGS) entry which is preliminary data.</text>
</comment>
<evidence type="ECO:0000313" key="1">
    <source>
        <dbReference type="EMBL" id="KOY28680.1"/>
    </source>
</evidence>
<evidence type="ECO:0000313" key="6">
    <source>
        <dbReference type="Proteomes" id="UP000321504"/>
    </source>
</evidence>
<evidence type="ECO:0000313" key="5">
    <source>
        <dbReference type="Proteomes" id="UP000191946"/>
    </source>
</evidence>
<dbReference type="Proteomes" id="UP000191946">
    <property type="component" value="Unassembled WGS sequence"/>
</dbReference>